<dbReference type="EMBL" id="CP011391">
    <property type="protein sequence ID" value="AMK55817.1"/>
    <property type="molecule type" value="Genomic_DNA"/>
</dbReference>
<gene>
    <name evidence="1" type="ORF">AALO17_26830</name>
</gene>
<dbReference type="RefSeq" id="WP_158507800.1">
    <property type="nucleotide sequence ID" value="NZ_CAMNXC010000115.1"/>
</dbReference>
<evidence type="ECO:0000313" key="1">
    <source>
        <dbReference type="EMBL" id="AMK55817.1"/>
    </source>
</evidence>
<name>A0A140DYU0_9FIRM</name>
<reference evidence="1 2" key="1">
    <citation type="journal article" date="2016" name="Gut Pathog.">
        <title>Whole genome sequencing of "Faecalibaculum rodentium" ALO17, isolated from C57BL/6J laboratory mouse feces.</title>
        <authorList>
            <person name="Lim S."/>
            <person name="Chang D.H."/>
            <person name="Ahn S."/>
            <person name="Kim B.C."/>
        </authorList>
    </citation>
    <scope>NUCLEOTIDE SEQUENCE [LARGE SCALE GENOMIC DNA]</scope>
    <source>
        <strain evidence="1 2">Alo17</strain>
    </source>
</reference>
<dbReference type="KEGG" id="fro:AALO17_26830"/>
<evidence type="ECO:0000313" key="2">
    <source>
        <dbReference type="Proteomes" id="UP000069771"/>
    </source>
</evidence>
<proteinExistence type="predicted"/>
<organism evidence="1 2">
    <name type="scientific">Faecalibaculum rodentium</name>
    <dbReference type="NCBI Taxonomy" id="1702221"/>
    <lineage>
        <taxon>Bacteria</taxon>
        <taxon>Bacillati</taxon>
        <taxon>Bacillota</taxon>
        <taxon>Erysipelotrichia</taxon>
        <taxon>Erysipelotrichales</taxon>
        <taxon>Erysipelotrichaceae</taxon>
        <taxon>Faecalibaculum</taxon>
    </lineage>
</organism>
<dbReference type="AlphaFoldDB" id="A0A140DYU0"/>
<protein>
    <submittedName>
        <fullName evidence="1">Uncharacterized protein</fullName>
    </submittedName>
</protein>
<dbReference type="STRING" id="1702221.AALO17_26830"/>
<accession>A0A140DYU0</accession>
<keyword evidence="2" id="KW-1185">Reference proteome</keyword>
<sequence>MKAAYGAEMPFLEFSTIFIVDVDDFFVDALDEILSTPSPFWLSRISKSPPGIP</sequence>
<dbReference type="GeneID" id="78479327"/>
<dbReference type="Proteomes" id="UP000069771">
    <property type="component" value="Chromosome"/>
</dbReference>